<organism evidence="2 3">
    <name type="scientific">Liquidambar formosana</name>
    <name type="common">Formosan gum</name>
    <dbReference type="NCBI Taxonomy" id="63359"/>
    <lineage>
        <taxon>Eukaryota</taxon>
        <taxon>Viridiplantae</taxon>
        <taxon>Streptophyta</taxon>
        <taxon>Embryophyta</taxon>
        <taxon>Tracheophyta</taxon>
        <taxon>Spermatophyta</taxon>
        <taxon>Magnoliopsida</taxon>
        <taxon>eudicotyledons</taxon>
        <taxon>Gunneridae</taxon>
        <taxon>Pentapetalae</taxon>
        <taxon>Saxifragales</taxon>
        <taxon>Altingiaceae</taxon>
        <taxon>Liquidambar</taxon>
    </lineage>
</organism>
<dbReference type="InterPro" id="IPR025525">
    <property type="entry name" value="hAT-like_transposase_RNase-H"/>
</dbReference>
<dbReference type="AlphaFoldDB" id="A0AAP0X1A2"/>
<dbReference type="EMBL" id="JBBPBK010000007">
    <property type="protein sequence ID" value="KAK9282293.1"/>
    <property type="molecule type" value="Genomic_DNA"/>
</dbReference>
<accession>A0AAP0X1A2</accession>
<dbReference type="PANTHER" id="PTHR23272">
    <property type="entry name" value="BED FINGER-RELATED"/>
    <property type="match status" value="1"/>
</dbReference>
<evidence type="ECO:0000313" key="2">
    <source>
        <dbReference type="EMBL" id="KAK9282293.1"/>
    </source>
</evidence>
<sequence length="147" mass="16886">MALSQWCACSVDVIKLIAKNMVAKFDKYWLVIHGIIGVATVLDPQYKMDLLEFYFPKLYENGYLEEVERVCQLCYDLLLECQTRHRQSLDRGVNYNSTAKSIGYATIYDDMDVDKPSCITEEKKEKGAKEMHGGDEETSSIVRLIIE</sequence>
<evidence type="ECO:0000259" key="1">
    <source>
        <dbReference type="Pfam" id="PF14372"/>
    </source>
</evidence>
<feature type="domain" description="hAT-like transposase RNase-H fold" evidence="1">
    <location>
        <begin position="3"/>
        <end position="75"/>
    </location>
</feature>
<comment type="caution">
    <text evidence="2">The sequence shown here is derived from an EMBL/GenBank/DDBJ whole genome shotgun (WGS) entry which is preliminary data.</text>
</comment>
<protein>
    <recommendedName>
        <fullName evidence="1">hAT-like transposase RNase-H fold domain-containing protein</fullName>
    </recommendedName>
</protein>
<keyword evidence="3" id="KW-1185">Reference proteome</keyword>
<dbReference type="GO" id="GO:0003677">
    <property type="term" value="F:DNA binding"/>
    <property type="evidence" value="ECO:0007669"/>
    <property type="project" value="InterPro"/>
</dbReference>
<proteinExistence type="predicted"/>
<dbReference type="Pfam" id="PF14372">
    <property type="entry name" value="hAT-like_RNase-H"/>
    <property type="match status" value="1"/>
</dbReference>
<dbReference type="Proteomes" id="UP001415857">
    <property type="component" value="Unassembled WGS sequence"/>
</dbReference>
<dbReference type="PANTHER" id="PTHR23272:SF179">
    <property type="entry name" value="ZINC FINGER BED DOMAIN-CONTAINING PROTEIN RICESLEEPER 2-LIKE ISOFORM X1"/>
    <property type="match status" value="1"/>
</dbReference>
<evidence type="ECO:0000313" key="3">
    <source>
        <dbReference type="Proteomes" id="UP001415857"/>
    </source>
</evidence>
<name>A0AAP0X1A2_LIQFO</name>
<gene>
    <name evidence="2" type="ORF">L1049_005207</name>
</gene>
<reference evidence="2 3" key="1">
    <citation type="journal article" date="2024" name="Plant J.">
        <title>Genome sequences and population genomics reveal climatic adaptation and genomic divergence between two closely related sweetgum species.</title>
        <authorList>
            <person name="Xu W.Q."/>
            <person name="Ren C.Q."/>
            <person name="Zhang X.Y."/>
            <person name="Comes H.P."/>
            <person name="Liu X.H."/>
            <person name="Li Y.G."/>
            <person name="Kettle C.J."/>
            <person name="Jalonen R."/>
            <person name="Gaisberger H."/>
            <person name="Ma Y.Z."/>
            <person name="Qiu Y.X."/>
        </authorList>
    </citation>
    <scope>NUCLEOTIDE SEQUENCE [LARGE SCALE GENOMIC DNA]</scope>
    <source>
        <strain evidence="2">Hangzhou</strain>
    </source>
</reference>